<evidence type="ECO:0000259" key="2">
    <source>
        <dbReference type="Pfam" id="PF14191"/>
    </source>
</evidence>
<evidence type="ECO:0000313" key="4">
    <source>
        <dbReference type="Proteomes" id="UP000184612"/>
    </source>
</evidence>
<gene>
    <name evidence="3" type="ORF">SAMN02745217_04590</name>
</gene>
<reference evidence="3 4" key="1">
    <citation type="submission" date="2016-12" db="EMBL/GenBank/DDBJ databases">
        <authorList>
            <person name="Song W.-J."/>
            <person name="Kurnit D.M."/>
        </authorList>
    </citation>
    <scope>NUCLEOTIDE SEQUENCE [LARGE SCALE GENOMIC DNA]</scope>
    <source>
        <strain evidence="3 4">DSM 12503</strain>
    </source>
</reference>
<dbReference type="Pfam" id="PF14191">
    <property type="entry name" value="YodL"/>
    <property type="match status" value="1"/>
</dbReference>
<dbReference type="InterPro" id="IPR025923">
    <property type="entry name" value="YodL-like_dom"/>
</dbReference>
<evidence type="ECO:0000259" key="1">
    <source>
        <dbReference type="Pfam" id="PF01807"/>
    </source>
</evidence>
<dbReference type="SUPFAM" id="SSF57783">
    <property type="entry name" value="Zinc beta-ribbon"/>
    <property type="match status" value="1"/>
</dbReference>
<dbReference type="Pfam" id="PF01807">
    <property type="entry name" value="Zn_ribbon_DnaG"/>
    <property type="match status" value="1"/>
</dbReference>
<proteinExistence type="predicted"/>
<dbReference type="InterPro" id="IPR002694">
    <property type="entry name" value="Znf_CHC2"/>
</dbReference>
<dbReference type="GO" id="GO:0003677">
    <property type="term" value="F:DNA binding"/>
    <property type="evidence" value="ECO:0007669"/>
    <property type="project" value="InterPro"/>
</dbReference>
<feature type="domain" description="YodL-like" evidence="2">
    <location>
        <begin position="449"/>
        <end position="556"/>
    </location>
</feature>
<dbReference type="RefSeq" id="WP_073591197.1">
    <property type="nucleotide sequence ID" value="NZ_FRFD01000018.1"/>
</dbReference>
<evidence type="ECO:0000313" key="3">
    <source>
        <dbReference type="EMBL" id="SHO54135.1"/>
    </source>
</evidence>
<feature type="domain" description="Zinc finger CHC2-type" evidence="1">
    <location>
        <begin position="25"/>
        <end position="89"/>
    </location>
</feature>
<protein>
    <submittedName>
        <fullName evidence="3">CHC2 zinc finger</fullName>
    </submittedName>
</protein>
<dbReference type="Gene3D" id="3.90.580.10">
    <property type="entry name" value="Zinc finger, CHC2-type domain"/>
    <property type="match status" value="1"/>
</dbReference>
<dbReference type="EMBL" id="FRFD01000018">
    <property type="protein sequence ID" value="SHO54135.1"/>
    <property type="molecule type" value="Genomic_DNA"/>
</dbReference>
<name>A0A1M7YND9_9FIRM</name>
<dbReference type="GO" id="GO:0008270">
    <property type="term" value="F:zinc ion binding"/>
    <property type="evidence" value="ECO:0007669"/>
    <property type="project" value="InterPro"/>
</dbReference>
<dbReference type="GO" id="GO:0006260">
    <property type="term" value="P:DNA replication"/>
    <property type="evidence" value="ECO:0007669"/>
    <property type="project" value="InterPro"/>
</dbReference>
<dbReference type="Proteomes" id="UP000184612">
    <property type="component" value="Unassembled WGS sequence"/>
</dbReference>
<dbReference type="AlphaFoldDB" id="A0A1M7YND9"/>
<organism evidence="3 4">
    <name type="scientific">Anaerocolumna xylanovorans DSM 12503</name>
    <dbReference type="NCBI Taxonomy" id="1121345"/>
    <lineage>
        <taxon>Bacteria</taxon>
        <taxon>Bacillati</taxon>
        <taxon>Bacillota</taxon>
        <taxon>Clostridia</taxon>
        <taxon>Lachnospirales</taxon>
        <taxon>Lachnospiraceae</taxon>
        <taxon>Anaerocolumna</taxon>
    </lineage>
</organism>
<sequence length="567" mass="64198">MMGGSQDFPFGIMDVASLLRLNIRRRQPNSVYADCPFCGDKRGKMNLNHVKNVWRCNYCGESGGMVALYARVYGISNSDAYREICDTLQTGNRTPDYETKTSAVKSEQDALPQSELAGIDEIHQTLSLLLEMLTLSAAHREKLRERGLTDEQIDSLSYKSTPPPYLCLSYTERLLKQGCTVQGVPGFYLNEDGKWTVKFHKRTAGILIPVKGIDGLIRGAQIRLDVPIKDKDDDPEKEGTKYLWLSSSNKNMGVTSGSPVHFIGDPLASTVYITEGFLKADVAHCLMNRSFAATAGANNTGQLDPLFALLAHNGTQLIVEAEDMDKFRNEHVVKGTSKIYLMAHRYKMESKRLTWNPNYKGIDDWQLALKKKSERKKEDKRMNFKQSFLSGECGIEAIDDDVKAWHTTPEDGHSLVDYLGLTEQEYEVYVRENDTALEKLLLSQRKQQKFRIYQLEFGNDIQPKPFAFAGLEALHKAGYEQPPAAQYRLVYDGTLFCGIERSDTDILELLYCRYSEDVPVDYHGRSVSPSDVIELYDGRGRHYFYRDLAGFAEVKFSPVLALPMKRQ</sequence>
<dbReference type="InterPro" id="IPR036977">
    <property type="entry name" value="DNA_primase_Znf_CHC2"/>
</dbReference>
<keyword evidence="4" id="KW-1185">Reference proteome</keyword>
<accession>A0A1M7YND9</accession>
<dbReference type="STRING" id="1121345.SAMN02745217_04590"/>
<dbReference type="GO" id="GO:0003899">
    <property type="term" value="F:DNA-directed RNA polymerase activity"/>
    <property type="evidence" value="ECO:0007669"/>
    <property type="project" value="InterPro"/>
</dbReference>